<gene>
    <name evidence="1" type="ORF">AMURIS_00646</name>
</gene>
<accession>A0A2K4ZBV2</accession>
<dbReference type="EMBL" id="OFSM01000003">
    <property type="protein sequence ID" value="SOY27941.1"/>
    <property type="molecule type" value="Genomic_DNA"/>
</dbReference>
<proteinExistence type="predicted"/>
<evidence type="ECO:0000313" key="2">
    <source>
        <dbReference type="Proteomes" id="UP000236311"/>
    </source>
</evidence>
<protein>
    <submittedName>
        <fullName evidence="1">Flagellar assembly protein H</fullName>
    </submittedName>
</protein>
<dbReference type="AlphaFoldDB" id="A0A2K4ZBV2"/>
<sequence length="394" mass="45042">MRREHGGLQAENGDRFYLQLSYALFFPLTGKENDMNKNEVRQKRVSEKVAEEQKARKRLAEMNLLDDFLFNTLAAYPEIGERFVRILLKIIFGREFKHLSVTAQKVYYGADTNLHGARLDVYLEPEIEENSDERVTVYNIEPDQRSDTSDKKELPRRMRFYHAKIAVKSLGAGADYEKLKNVVIIMIMPYDPFGLNRMAYTIKSRCVEVPEMPYEDGAGTLFLYTRGTEGVPNETLKQLLHYMEHTTDENAINAELREIQEMVRTVKKDPEVTAGYMLRYLRMMEELNRIRKEGWAEGKAAGMAEGIAEGKAAGKAEGMVVGMAAGKAEGRTEGELYNKISLICKKLRKGKALDEIAEELEEECSIIEPIYNKAKECAPNYDPEAVFEKMNRDA</sequence>
<keyword evidence="1" id="KW-0969">Cilium</keyword>
<keyword evidence="1" id="KW-0282">Flagellum</keyword>
<name>A0A2K4ZBV2_9FIRM</name>
<organism evidence="1 2">
    <name type="scientific">Acetatifactor muris</name>
    <dbReference type="NCBI Taxonomy" id="879566"/>
    <lineage>
        <taxon>Bacteria</taxon>
        <taxon>Bacillati</taxon>
        <taxon>Bacillota</taxon>
        <taxon>Clostridia</taxon>
        <taxon>Lachnospirales</taxon>
        <taxon>Lachnospiraceae</taxon>
        <taxon>Acetatifactor</taxon>
    </lineage>
</organism>
<keyword evidence="1" id="KW-0966">Cell projection</keyword>
<evidence type="ECO:0000313" key="1">
    <source>
        <dbReference type="EMBL" id="SOY27941.1"/>
    </source>
</evidence>
<reference evidence="1 2" key="1">
    <citation type="submission" date="2018-01" db="EMBL/GenBank/DDBJ databases">
        <authorList>
            <person name="Gaut B.S."/>
            <person name="Morton B.R."/>
            <person name="Clegg M.T."/>
            <person name="Duvall M.R."/>
        </authorList>
    </citation>
    <scope>NUCLEOTIDE SEQUENCE [LARGE SCALE GENOMIC DNA]</scope>
    <source>
        <strain evidence="1">GP69</strain>
    </source>
</reference>
<dbReference type="Proteomes" id="UP000236311">
    <property type="component" value="Unassembled WGS sequence"/>
</dbReference>
<keyword evidence="2" id="KW-1185">Reference proteome</keyword>